<dbReference type="InterPro" id="IPR036291">
    <property type="entry name" value="NAD(P)-bd_dom_sf"/>
</dbReference>
<sequence>MHALDPGTVAGDGGGWPFLAVMLAVTLGGLIVVSALIGVIATTLDEKLLELRKGRSFVIESGHTLVLGFNSRAGTILGEIDHYVAPGSQVTVVADGDAAHDEIDTARAGLRNAEVEFRTGSITDRATLEALNVGSYDHVIVLCYADHLDAQRADARTLITLLHLRDIVSRLDRPISIVSEMLDDRNHELAQVTQVDDVIVSDKVLSLLLAQISENAALAAVFRELFESDGSEIYLRPVEEYVAAGGETTFATVVVAARQRGESAIGLRLAEAAGTRPPATACG</sequence>
<keyword evidence="1" id="KW-0812">Transmembrane</keyword>
<proteinExistence type="predicted"/>
<name>A0A9E6Y211_9ACTN</name>
<reference evidence="2" key="1">
    <citation type="journal article" date="2022" name="Int. J. Syst. Evol. Microbiol.">
        <title>Pseudomonas aegrilactucae sp. nov. and Pseudomonas morbosilactucae sp. nov., pathogens causing bacterial rot of lettuce in Japan.</title>
        <authorList>
            <person name="Sawada H."/>
            <person name="Fujikawa T."/>
            <person name="Satou M."/>
        </authorList>
    </citation>
    <scope>NUCLEOTIDE SEQUENCE</scope>
    <source>
        <strain evidence="2">0166_1</strain>
    </source>
</reference>
<dbReference type="PANTHER" id="PTHR31563">
    <property type="entry name" value="ION CHANNEL POLLUX-RELATED"/>
    <property type="match status" value="1"/>
</dbReference>
<dbReference type="Proteomes" id="UP001162834">
    <property type="component" value="Chromosome"/>
</dbReference>
<accession>A0A9E6Y211</accession>
<gene>
    <name evidence="2" type="ORF">DSM104329_04393</name>
</gene>
<dbReference type="InterPro" id="IPR044849">
    <property type="entry name" value="CASTOR/POLLUX/SYM8-like"/>
</dbReference>
<keyword evidence="1" id="KW-1133">Transmembrane helix</keyword>
<evidence type="ECO:0000313" key="3">
    <source>
        <dbReference type="Proteomes" id="UP001162834"/>
    </source>
</evidence>
<dbReference type="KEGG" id="sbae:DSM104329_04393"/>
<protein>
    <recommendedName>
        <fullName evidence="4">RCK N-terminal domain-containing protein</fullName>
    </recommendedName>
</protein>
<keyword evidence="1" id="KW-0472">Membrane</keyword>
<dbReference type="AlphaFoldDB" id="A0A9E6Y211"/>
<dbReference type="EMBL" id="CP087164">
    <property type="protein sequence ID" value="UGS37971.1"/>
    <property type="molecule type" value="Genomic_DNA"/>
</dbReference>
<feature type="transmembrane region" description="Helical" evidence="1">
    <location>
        <begin position="20"/>
        <end position="44"/>
    </location>
</feature>
<evidence type="ECO:0000256" key="1">
    <source>
        <dbReference type="SAM" id="Phobius"/>
    </source>
</evidence>
<evidence type="ECO:0000313" key="2">
    <source>
        <dbReference type="EMBL" id="UGS37971.1"/>
    </source>
</evidence>
<dbReference type="PANTHER" id="PTHR31563:SF10">
    <property type="entry name" value="ION CHANNEL POLLUX-RELATED"/>
    <property type="match status" value="1"/>
</dbReference>
<dbReference type="RefSeq" id="WP_259312009.1">
    <property type="nucleotide sequence ID" value="NZ_CP087164.1"/>
</dbReference>
<dbReference type="GO" id="GO:0006811">
    <property type="term" value="P:monoatomic ion transport"/>
    <property type="evidence" value="ECO:0007669"/>
    <property type="project" value="InterPro"/>
</dbReference>
<evidence type="ECO:0008006" key="4">
    <source>
        <dbReference type="Google" id="ProtNLM"/>
    </source>
</evidence>
<keyword evidence="3" id="KW-1185">Reference proteome</keyword>
<dbReference type="SUPFAM" id="SSF51735">
    <property type="entry name" value="NAD(P)-binding Rossmann-fold domains"/>
    <property type="match status" value="1"/>
</dbReference>
<organism evidence="2 3">
    <name type="scientific">Capillimicrobium parvum</name>
    <dbReference type="NCBI Taxonomy" id="2884022"/>
    <lineage>
        <taxon>Bacteria</taxon>
        <taxon>Bacillati</taxon>
        <taxon>Actinomycetota</taxon>
        <taxon>Thermoleophilia</taxon>
        <taxon>Solirubrobacterales</taxon>
        <taxon>Capillimicrobiaceae</taxon>
        <taxon>Capillimicrobium</taxon>
    </lineage>
</organism>
<dbReference type="Gene3D" id="3.40.50.720">
    <property type="entry name" value="NAD(P)-binding Rossmann-like Domain"/>
    <property type="match status" value="1"/>
</dbReference>